<proteinExistence type="predicted"/>
<dbReference type="AlphaFoldDB" id="A0A2H3BPV4"/>
<gene>
    <name evidence="1" type="ORF">ARMSODRAFT_784666</name>
</gene>
<evidence type="ECO:0000313" key="2">
    <source>
        <dbReference type="Proteomes" id="UP000218334"/>
    </source>
</evidence>
<organism evidence="1 2">
    <name type="scientific">Armillaria solidipes</name>
    <dbReference type="NCBI Taxonomy" id="1076256"/>
    <lineage>
        <taxon>Eukaryota</taxon>
        <taxon>Fungi</taxon>
        <taxon>Dikarya</taxon>
        <taxon>Basidiomycota</taxon>
        <taxon>Agaricomycotina</taxon>
        <taxon>Agaricomycetes</taxon>
        <taxon>Agaricomycetidae</taxon>
        <taxon>Agaricales</taxon>
        <taxon>Marasmiineae</taxon>
        <taxon>Physalacriaceae</taxon>
        <taxon>Armillaria</taxon>
    </lineage>
</organism>
<evidence type="ECO:0000313" key="1">
    <source>
        <dbReference type="EMBL" id="PBK71670.1"/>
    </source>
</evidence>
<accession>A0A2H3BPV4</accession>
<protein>
    <submittedName>
        <fullName evidence="1">Uncharacterized protein</fullName>
    </submittedName>
</protein>
<name>A0A2H3BPV4_9AGAR</name>
<keyword evidence="2" id="KW-1185">Reference proteome</keyword>
<sequence>MIARLAFLDFCSLMDSSTSSLTITATSSMLLMVSPHALDLDASVSNSCLPTTTNGFSDAVSSISTSARLRRADMKDPF</sequence>
<dbReference type="Proteomes" id="UP000218334">
    <property type="component" value="Unassembled WGS sequence"/>
</dbReference>
<reference evidence="2" key="1">
    <citation type="journal article" date="2017" name="Nat. Ecol. Evol.">
        <title>Genome expansion and lineage-specific genetic innovations in the forest pathogenic fungi Armillaria.</title>
        <authorList>
            <person name="Sipos G."/>
            <person name="Prasanna A.N."/>
            <person name="Walter M.C."/>
            <person name="O'Connor E."/>
            <person name="Balint B."/>
            <person name="Krizsan K."/>
            <person name="Kiss B."/>
            <person name="Hess J."/>
            <person name="Varga T."/>
            <person name="Slot J."/>
            <person name="Riley R."/>
            <person name="Boka B."/>
            <person name="Rigling D."/>
            <person name="Barry K."/>
            <person name="Lee J."/>
            <person name="Mihaltcheva S."/>
            <person name="LaButti K."/>
            <person name="Lipzen A."/>
            <person name="Waldron R."/>
            <person name="Moloney N.M."/>
            <person name="Sperisen C."/>
            <person name="Kredics L."/>
            <person name="Vagvoelgyi C."/>
            <person name="Patrignani A."/>
            <person name="Fitzpatrick D."/>
            <person name="Nagy I."/>
            <person name="Doyle S."/>
            <person name="Anderson J.B."/>
            <person name="Grigoriev I.V."/>
            <person name="Gueldener U."/>
            <person name="Muensterkoetter M."/>
            <person name="Nagy L.G."/>
        </authorList>
    </citation>
    <scope>NUCLEOTIDE SEQUENCE [LARGE SCALE GENOMIC DNA]</scope>
    <source>
        <strain evidence="2">28-4</strain>
    </source>
</reference>
<dbReference type="EMBL" id="KZ293423">
    <property type="protein sequence ID" value="PBK71670.1"/>
    <property type="molecule type" value="Genomic_DNA"/>
</dbReference>